<evidence type="ECO:0000313" key="1">
    <source>
        <dbReference type="EMBL" id="MBX54413.1"/>
    </source>
</evidence>
<proteinExistence type="predicted"/>
<name>A0A2P2PI72_RHIMU</name>
<organism evidence="1">
    <name type="scientific">Rhizophora mucronata</name>
    <name type="common">Asiatic mangrove</name>
    <dbReference type="NCBI Taxonomy" id="61149"/>
    <lineage>
        <taxon>Eukaryota</taxon>
        <taxon>Viridiplantae</taxon>
        <taxon>Streptophyta</taxon>
        <taxon>Embryophyta</taxon>
        <taxon>Tracheophyta</taxon>
        <taxon>Spermatophyta</taxon>
        <taxon>Magnoliopsida</taxon>
        <taxon>eudicotyledons</taxon>
        <taxon>Gunneridae</taxon>
        <taxon>Pentapetalae</taxon>
        <taxon>rosids</taxon>
        <taxon>fabids</taxon>
        <taxon>Malpighiales</taxon>
        <taxon>Rhizophoraceae</taxon>
        <taxon>Rhizophora</taxon>
    </lineage>
</organism>
<accession>A0A2P2PI72</accession>
<sequence>MDFTNPKIKYLSTFLNKTQNHFHTVQCHR</sequence>
<protein>
    <submittedName>
        <fullName evidence="1">Uncharacterized protein</fullName>
    </submittedName>
</protein>
<dbReference type="EMBL" id="GGEC01073929">
    <property type="protein sequence ID" value="MBX54413.1"/>
    <property type="molecule type" value="Transcribed_RNA"/>
</dbReference>
<reference evidence="1" key="1">
    <citation type="submission" date="2018-02" db="EMBL/GenBank/DDBJ databases">
        <title>Rhizophora mucronata_Transcriptome.</title>
        <authorList>
            <person name="Meera S.P."/>
            <person name="Sreeshan A."/>
            <person name="Augustine A."/>
        </authorList>
    </citation>
    <scope>NUCLEOTIDE SEQUENCE</scope>
    <source>
        <tissue evidence="1">Leaf</tissue>
    </source>
</reference>
<dbReference type="AlphaFoldDB" id="A0A2P2PI72"/>